<protein>
    <submittedName>
        <fullName evidence="1">Uncharacterized protein</fullName>
    </submittedName>
</protein>
<sequence length="89" mass="10140">MLLPPLMISFKPLVQHAPTHIPATHLVLQRQHTPIHATTLTPMSSARMMIAAGVTNPSQRRCASHWATVRLCASTGRRRRFIQHTWKRK</sequence>
<reference evidence="1" key="2">
    <citation type="journal article" date="2015" name="Data Brief">
        <title>Shoot transcriptome of the giant reed, Arundo donax.</title>
        <authorList>
            <person name="Barrero R.A."/>
            <person name="Guerrero F.D."/>
            <person name="Moolhuijzen P."/>
            <person name="Goolsby J.A."/>
            <person name="Tidwell J."/>
            <person name="Bellgard S.E."/>
            <person name="Bellgard M.I."/>
        </authorList>
    </citation>
    <scope>NUCLEOTIDE SEQUENCE</scope>
    <source>
        <tissue evidence="1">Shoot tissue taken approximately 20 cm above the soil surface</tissue>
    </source>
</reference>
<dbReference type="EMBL" id="GBRH01241096">
    <property type="protein sequence ID" value="JAD56799.1"/>
    <property type="molecule type" value="Transcribed_RNA"/>
</dbReference>
<dbReference type="AlphaFoldDB" id="A0A0A9AYG0"/>
<proteinExistence type="predicted"/>
<organism evidence="1">
    <name type="scientific">Arundo donax</name>
    <name type="common">Giant reed</name>
    <name type="synonym">Donax arundinaceus</name>
    <dbReference type="NCBI Taxonomy" id="35708"/>
    <lineage>
        <taxon>Eukaryota</taxon>
        <taxon>Viridiplantae</taxon>
        <taxon>Streptophyta</taxon>
        <taxon>Embryophyta</taxon>
        <taxon>Tracheophyta</taxon>
        <taxon>Spermatophyta</taxon>
        <taxon>Magnoliopsida</taxon>
        <taxon>Liliopsida</taxon>
        <taxon>Poales</taxon>
        <taxon>Poaceae</taxon>
        <taxon>PACMAD clade</taxon>
        <taxon>Arundinoideae</taxon>
        <taxon>Arundineae</taxon>
        <taxon>Arundo</taxon>
    </lineage>
</organism>
<reference evidence="1" key="1">
    <citation type="submission" date="2014-09" db="EMBL/GenBank/DDBJ databases">
        <authorList>
            <person name="Magalhaes I.L.F."/>
            <person name="Oliveira U."/>
            <person name="Santos F.R."/>
            <person name="Vidigal T.H.D.A."/>
            <person name="Brescovit A.D."/>
            <person name="Santos A.J."/>
        </authorList>
    </citation>
    <scope>NUCLEOTIDE SEQUENCE</scope>
    <source>
        <tissue evidence="1">Shoot tissue taken approximately 20 cm above the soil surface</tissue>
    </source>
</reference>
<name>A0A0A9AYG0_ARUDO</name>
<evidence type="ECO:0000313" key="1">
    <source>
        <dbReference type="EMBL" id="JAD56799.1"/>
    </source>
</evidence>
<accession>A0A0A9AYG0</accession>